<reference evidence="3" key="1">
    <citation type="submission" date="2021-06" db="EMBL/GenBank/DDBJ databases">
        <authorList>
            <person name="Kallberg Y."/>
            <person name="Tangrot J."/>
            <person name="Rosling A."/>
        </authorList>
    </citation>
    <scope>NUCLEOTIDE SEQUENCE</scope>
    <source>
        <strain evidence="3">UK204</strain>
    </source>
</reference>
<evidence type="ECO:0000259" key="2">
    <source>
        <dbReference type="Pfam" id="PF08595"/>
    </source>
</evidence>
<proteinExistence type="predicted"/>
<dbReference type="Proteomes" id="UP000789570">
    <property type="component" value="Unassembled WGS sequence"/>
</dbReference>
<feature type="compositionally biased region" description="Polar residues" evidence="1">
    <location>
        <begin position="366"/>
        <end position="420"/>
    </location>
</feature>
<feature type="domain" description="Transcriptional regulatory protein RXT2 N-terminal" evidence="2">
    <location>
        <begin position="501"/>
        <end position="630"/>
    </location>
</feature>
<protein>
    <submittedName>
        <fullName evidence="3">4391_t:CDS:1</fullName>
    </submittedName>
</protein>
<feature type="region of interest" description="Disordered" evidence="1">
    <location>
        <begin position="110"/>
        <end position="131"/>
    </location>
</feature>
<gene>
    <name evidence="3" type="ORF">FCALED_LOCUS6216</name>
</gene>
<accession>A0A9N9B6P8</accession>
<evidence type="ECO:0000313" key="3">
    <source>
        <dbReference type="EMBL" id="CAG8553031.1"/>
    </source>
</evidence>
<dbReference type="AlphaFoldDB" id="A0A9N9B6P8"/>
<dbReference type="PANTHER" id="PTHR28232:SF1">
    <property type="entry name" value="TRANSCRIPTIONAL REGULATORY PROTEIN RXT2"/>
    <property type="match status" value="1"/>
</dbReference>
<feature type="region of interest" description="Disordered" evidence="1">
    <location>
        <begin position="198"/>
        <end position="463"/>
    </location>
</feature>
<feature type="compositionally biased region" description="Polar residues" evidence="1">
    <location>
        <begin position="198"/>
        <end position="210"/>
    </location>
</feature>
<evidence type="ECO:0000313" key="4">
    <source>
        <dbReference type="Proteomes" id="UP000789570"/>
    </source>
</evidence>
<dbReference type="EMBL" id="CAJVPQ010001437">
    <property type="protein sequence ID" value="CAG8553031.1"/>
    <property type="molecule type" value="Genomic_DNA"/>
</dbReference>
<dbReference type="Pfam" id="PF08595">
    <property type="entry name" value="RXT2_N"/>
    <property type="match status" value="1"/>
</dbReference>
<dbReference type="GO" id="GO:0033698">
    <property type="term" value="C:Rpd3L complex"/>
    <property type="evidence" value="ECO:0007669"/>
    <property type="project" value="TreeGrafter"/>
</dbReference>
<feature type="compositionally biased region" description="Polar residues" evidence="1">
    <location>
        <begin position="217"/>
        <end position="230"/>
    </location>
</feature>
<comment type="caution">
    <text evidence="3">The sequence shown here is derived from an EMBL/GenBank/DDBJ whole genome shotgun (WGS) entry which is preliminary data.</text>
</comment>
<dbReference type="OrthoDB" id="2405722at2759"/>
<organism evidence="3 4">
    <name type="scientific">Funneliformis caledonium</name>
    <dbReference type="NCBI Taxonomy" id="1117310"/>
    <lineage>
        <taxon>Eukaryota</taxon>
        <taxon>Fungi</taxon>
        <taxon>Fungi incertae sedis</taxon>
        <taxon>Mucoromycota</taxon>
        <taxon>Glomeromycotina</taxon>
        <taxon>Glomeromycetes</taxon>
        <taxon>Glomerales</taxon>
        <taxon>Glomeraceae</taxon>
        <taxon>Funneliformis</taxon>
    </lineage>
</organism>
<feature type="compositionally biased region" description="Basic residues" evidence="1">
    <location>
        <begin position="429"/>
        <end position="441"/>
    </location>
</feature>
<keyword evidence="4" id="KW-1185">Reference proteome</keyword>
<feature type="compositionally biased region" description="Polar residues" evidence="1">
    <location>
        <begin position="265"/>
        <end position="274"/>
    </location>
</feature>
<evidence type="ECO:0000256" key="1">
    <source>
        <dbReference type="SAM" id="MobiDB-lite"/>
    </source>
</evidence>
<dbReference type="InterPro" id="IPR013904">
    <property type="entry name" value="RXT2_N"/>
</dbReference>
<feature type="compositionally biased region" description="Polar residues" evidence="1">
    <location>
        <begin position="285"/>
        <end position="314"/>
    </location>
</feature>
<feature type="compositionally biased region" description="Polar residues" evidence="1">
    <location>
        <begin position="444"/>
        <end position="457"/>
    </location>
</feature>
<feature type="region of interest" description="Disordered" evidence="1">
    <location>
        <begin position="1"/>
        <end position="25"/>
    </location>
</feature>
<dbReference type="GO" id="GO:0005829">
    <property type="term" value="C:cytosol"/>
    <property type="evidence" value="ECO:0007669"/>
    <property type="project" value="TreeGrafter"/>
</dbReference>
<dbReference type="InterPro" id="IPR039602">
    <property type="entry name" value="Rxt2"/>
</dbReference>
<name>A0A9N9B6P8_9GLOM</name>
<feature type="compositionally biased region" description="Low complexity" evidence="1">
    <location>
        <begin position="240"/>
        <end position="262"/>
    </location>
</feature>
<dbReference type="PANTHER" id="PTHR28232">
    <property type="entry name" value="TRANSCRIPTIONAL REGULATORY PROTEIN RXT2"/>
    <property type="match status" value="1"/>
</dbReference>
<sequence>MKEIPSPLQHNGPTSAPAPAPSGRRQSIIAPQQPTIITQGNLQPMNMQLSMRPNFQTMNQTSLQQSNINPTGLQSIQRQSPIAPGMQQAVPGMLQESQQQQHLSPVRGLQYPTSRQSAPSVGTTVSNVSPRLPRQLPTLKQSTQTPPIMSTVGVSTFQNVPGPRPPSRVPQGVTPGIIQPMNAPSQFYPYNVDPTNLYRSGPNVRQSSMGSGRMNLPPQQQTSVNTSSIPHNYPSLHHTSQQSNPSMLPPQSLQPHLSPRLSAHSDLQSTSARTTRPPMPIPDIRQSTSTPHMLTQGVQQLSIRSVPETTSKATQGILPAALRPPEGQRSVQESGPQAMQGIQPISHTSGRTSQSYLPDMPPPAITQIQSSQRSTPKLLPQTLSQQVTHNSPIQLSQRISQKQSSPLISQAIVKTSQTSPKLPHSSTKSSHRSHKGGHHGSQKTIQQSSQLTPSQQKAAEKQVTEAARVLYLSSSKPIPESTVSRDENMSREQEIGLVPHNRGHKMKHRAEALDSGVKLRAPYGYIEDKEEVEIPNGTRRPIIYRANKEATNQATEFEGDPNDNPYKDINVEDILGPLEKPEDAVRKPHYRRILKSKHLESLAKELMERIEKEHEFNKKISRLMIVFQGDDVMHQDLDFRLNPPPETVSTRVFKAEEVEGGKNFGVLNVGLQGNDRSKGKRAQEAKDQGLVTLNTVREQLQEQLEHSNEILRRYNETRESVLKAIRQKNMIYKRLCEIDKQRIHAPVKHDVYAFAINLVNRFATKIVINKTAFRNLLSVTY</sequence>
<feature type="compositionally biased region" description="Polar residues" evidence="1">
    <location>
        <begin position="111"/>
        <end position="129"/>
    </location>
</feature>
<feature type="compositionally biased region" description="Polar residues" evidence="1">
    <location>
        <begin position="343"/>
        <end position="356"/>
    </location>
</feature>